<dbReference type="Gene3D" id="3.40.50.150">
    <property type="entry name" value="Vaccinia Virus protein VP39"/>
    <property type="match status" value="1"/>
</dbReference>
<keyword evidence="2 6" id="KW-0808">Transferase</keyword>
<dbReference type="InterPro" id="IPR050447">
    <property type="entry name" value="Erg6_SMT_methyltransf"/>
</dbReference>
<keyword evidence="3" id="KW-0949">S-adenosyl-L-methionine</keyword>
<organism evidence="6 7">
    <name type="scientific">Novipirellula aureliae</name>
    <dbReference type="NCBI Taxonomy" id="2527966"/>
    <lineage>
        <taxon>Bacteria</taxon>
        <taxon>Pseudomonadati</taxon>
        <taxon>Planctomycetota</taxon>
        <taxon>Planctomycetia</taxon>
        <taxon>Pirellulales</taxon>
        <taxon>Pirellulaceae</taxon>
        <taxon>Novipirellula</taxon>
    </lineage>
</organism>
<dbReference type="PANTHER" id="PTHR44068:SF11">
    <property type="entry name" value="GERANYL DIPHOSPHATE 2-C-METHYLTRANSFERASE"/>
    <property type="match status" value="1"/>
</dbReference>
<evidence type="ECO:0000256" key="1">
    <source>
        <dbReference type="ARBA" id="ARBA00022603"/>
    </source>
</evidence>
<comment type="caution">
    <text evidence="6">The sequence shown here is derived from an EMBL/GenBank/DDBJ whole genome shotgun (WGS) entry which is preliminary data.</text>
</comment>
<name>A0A5C6E524_9BACT</name>
<reference evidence="6 7" key="1">
    <citation type="submission" date="2019-02" db="EMBL/GenBank/DDBJ databases">
        <title>Deep-cultivation of Planctomycetes and their phenomic and genomic characterization uncovers novel biology.</title>
        <authorList>
            <person name="Wiegand S."/>
            <person name="Jogler M."/>
            <person name="Boedeker C."/>
            <person name="Pinto D."/>
            <person name="Vollmers J."/>
            <person name="Rivas-Marin E."/>
            <person name="Kohn T."/>
            <person name="Peeters S.H."/>
            <person name="Heuer A."/>
            <person name="Rast P."/>
            <person name="Oberbeckmann S."/>
            <person name="Bunk B."/>
            <person name="Jeske O."/>
            <person name="Meyerdierks A."/>
            <person name="Storesund J.E."/>
            <person name="Kallscheuer N."/>
            <person name="Luecker S."/>
            <person name="Lage O.M."/>
            <person name="Pohl T."/>
            <person name="Merkel B.J."/>
            <person name="Hornburger P."/>
            <person name="Mueller R.-W."/>
            <person name="Bruemmer F."/>
            <person name="Labrenz M."/>
            <person name="Spormann A.M."/>
            <person name="Op Den Camp H."/>
            <person name="Overmann J."/>
            <person name="Amann R."/>
            <person name="Jetten M.S.M."/>
            <person name="Mascher T."/>
            <person name="Medema M.H."/>
            <person name="Devos D.P."/>
            <person name="Kaster A.-K."/>
            <person name="Ovreas L."/>
            <person name="Rohde M."/>
            <person name="Galperin M.Y."/>
            <person name="Jogler C."/>
        </authorList>
    </citation>
    <scope>NUCLEOTIDE SEQUENCE [LARGE SCALE GENOMIC DNA]</scope>
    <source>
        <strain evidence="6 7">Q31b</strain>
    </source>
</reference>
<gene>
    <name evidence="6" type="ORF">Q31b_15530</name>
</gene>
<dbReference type="Pfam" id="PF08241">
    <property type="entry name" value="Methyltransf_11"/>
    <property type="match status" value="1"/>
</dbReference>
<evidence type="ECO:0000256" key="3">
    <source>
        <dbReference type="ARBA" id="ARBA00022691"/>
    </source>
</evidence>
<evidence type="ECO:0000313" key="6">
    <source>
        <dbReference type="EMBL" id="TWU44018.1"/>
    </source>
</evidence>
<dbReference type="GO" id="GO:0052729">
    <property type="term" value="F:dimethylglycine N-methyltransferase activity"/>
    <property type="evidence" value="ECO:0007669"/>
    <property type="project" value="UniProtKB-ARBA"/>
</dbReference>
<evidence type="ECO:0000256" key="4">
    <source>
        <dbReference type="ARBA" id="ARBA00060542"/>
    </source>
</evidence>
<sequence length="278" mass="31499">MQNYSTAVETARDYYNSEDADNFYSLIWGGEDIHIGWYKSECEAIEVASRRTVHQMANRIDHRIDKNSRVVDLGSGYGGAARYLAKTYGCHVTALNLSETENARNRSLNSEQSLDHLIDVVDGSFEDIPLGDNSYDAVWSQDAILHSGNRTKVIQEVSRVLKSSGDFVFTDPMQAVDCPDGVLDDILSRIHLSTLASPDFYKAECDAVGLKFVEFDEATEHLIRHYERVLQETELREEEIRDSISVDYLRRMKTGLGYWVEGGKQGHLAWGIFHFSKT</sequence>
<dbReference type="CDD" id="cd02440">
    <property type="entry name" value="AdoMet_MTases"/>
    <property type="match status" value="1"/>
</dbReference>
<dbReference type="InterPro" id="IPR013216">
    <property type="entry name" value="Methyltransf_11"/>
</dbReference>
<evidence type="ECO:0000256" key="2">
    <source>
        <dbReference type="ARBA" id="ARBA00022679"/>
    </source>
</evidence>
<comment type="pathway">
    <text evidence="4">Amine and polyamine biosynthesis; betaine biosynthesis via glycine pathway; betaine from glycine: step 3/3.</text>
</comment>
<dbReference type="FunFam" id="3.40.50.150:FF:000461">
    <property type="entry name" value="Sarcosine/dimethylglycine N-methyltransferase"/>
    <property type="match status" value="1"/>
</dbReference>
<proteinExistence type="predicted"/>
<dbReference type="OrthoDB" id="278023at2"/>
<dbReference type="RefSeq" id="WP_146599056.1">
    <property type="nucleotide sequence ID" value="NZ_SJPY01000002.1"/>
</dbReference>
<dbReference type="GO" id="GO:0032259">
    <property type="term" value="P:methylation"/>
    <property type="evidence" value="ECO:0007669"/>
    <property type="project" value="UniProtKB-KW"/>
</dbReference>
<dbReference type="GO" id="GO:0019286">
    <property type="term" value="P:glycine betaine biosynthetic process from glycine"/>
    <property type="evidence" value="ECO:0007669"/>
    <property type="project" value="UniProtKB-ARBA"/>
</dbReference>
<protein>
    <submittedName>
        <fullName evidence="6">Sarcosine/dimethylglycine N-methyltransferase</fullName>
        <ecNumber evidence="6">2.1.1.157</ecNumber>
    </submittedName>
</protein>
<accession>A0A5C6E524</accession>
<dbReference type="SUPFAM" id="SSF53335">
    <property type="entry name" value="S-adenosyl-L-methionine-dependent methyltransferases"/>
    <property type="match status" value="1"/>
</dbReference>
<evidence type="ECO:0000259" key="5">
    <source>
        <dbReference type="Pfam" id="PF08241"/>
    </source>
</evidence>
<dbReference type="Proteomes" id="UP000315471">
    <property type="component" value="Unassembled WGS sequence"/>
</dbReference>
<dbReference type="AlphaFoldDB" id="A0A5C6E524"/>
<dbReference type="EC" id="2.1.1.157" evidence="6"/>
<feature type="domain" description="Methyltransferase type 11" evidence="5">
    <location>
        <begin position="71"/>
        <end position="169"/>
    </location>
</feature>
<dbReference type="PANTHER" id="PTHR44068">
    <property type="entry name" value="ZGC:194242"/>
    <property type="match status" value="1"/>
</dbReference>
<keyword evidence="7" id="KW-1185">Reference proteome</keyword>
<evidence type="ECO:0000313" key="7">
    <source>
        <dbReference type="Proteomes" id="UP000315471"/>
    </source>
</evidence>
<keyword evidence="1 6" id="KW-0489">Methyltransferase</keyword>
<dbReference type="InterPro" id="IPR029063">
    <property type="entry name" value="SAM-dependent_MTases_sf"/>
</dbReference>
<dbReference type="EMBL" id="SJPY01000002">
    <property type="protein sequence ID" value="TWU44018.1"/>
    <property type="molecule type" value="Genomic_DNA"/>
</dbReference>